<feature type="domain" description="Clr5" evidence="5">
    <location>
        <begin position="50"/>
        <end position="102"/>
    </location>
</feature>
<dbReference type="PANTHER" id="PTHR45641:SF19">
    <property type="entry name" value="NEPHROCYSTIN-3"/>
    <property type="match status" value="1"/>
</dbReference>
<dbReference type="Proteomes" id="UP000184330">
    <property type="component" value="Unassembled WGS sequence"/>
</dbReference>
<evidence type="ECO:0000256" key="2">
    <source>
        <dbReference type="ARBA" id="ARBA00022803"/>
    </source>
</evidence>
<feature type="compositionally biased region" description="Acidic residues" evidence="4">
    <location>
        <begin position="747"/>
        <end position="770"/>
    </location>
</feature>
<feature type="repeat" description="TPR" evidence="3">
    <location>
        <begin position="672"/>
        <end position="705"/>
    </location>
</feature>
<evidence type="ECO:0000259" key="5">
    <source>
        <dbReference type="Pfam" id="PF14420"/>
    </source>
</evidence>
<feature type="region of interest" description="Disordered" evidence="4">
    <location>
        <begin position="745"/>
        <end position="770"/>
    </location>
</feature>
<dbReference type="SUPFAM" id="SSF48452">
    <property type="entry name" value="TPR-like"/>
    <property type="match status" value="1"/>
</dbReference>
<gene>
    <name evidence="6" type="ORF">PAC_15376</name>
</gene>
<dbReference type="InterPro" id="IPR011990">
    <property type="entry name" value="TPR-like_helical_dom_sf"/>
</dbReference>
<dbReference type="AlphaFoldDB" id="A0A1L7XKL6"/>
<dbReference type="PROSITE" id="PS50005">
    <property type="entry name" value="TPR"/>
    <property type="match status" value="1"/>
</dbReference>
<organism evidence="6 7">
    <name type="scientific">Phialocephala subalpina</name>
    <dbReference type="NCBI Taxonomy" id="576137"/>
    <lineage>
        <taxon>Eukaryota</taxon>
        <taxon>Fungi</taxon>
        <taxon>Dikarya</taxon>
        <taxon>Ascomycota</taxon>
        <taxon>Pezizomycotina</taxon>
        <taxon>Leotiomycetes</taxon>
        <taxon>Helotiales</taxon>
        <taxon>Mollisiaceae</taxon>
        <taxon>Phialocephala</taxon>
        <taxon>Phialocephala fortinii species complex</taxon>
    </lineage>
</organism>
<dbReference type="OrthoDB" id="3521172at2759"/>
<dbReference type="InterPro" id="IPR025676">
    <property type="entry name" value="Clr5_dom"/>
</dbReference>
<dbReference type="PANTHER" id="PTHR45641">
    <property type="entry name" value="TETRATRICOPEPTIDE REPEAT PROTEIN (AFU_ORTHOLOGUE AFUA_6G03870)"/>
    <property type="match status" value="1"/>
</dbReference>
<dbReference type="InterPro" id="IPR019734">
    <property type="entry name" value="TPR_rpt"/>
</dbReference>
<sequence>MNTSESRVFTAASPNAVFIGDRTMSSKYLLHTTSFEGDVMRNFGAREMTRQQWERLKPLIQRIYIDENKPFHYLAEILRNEHGFEPTKRQFSRKIDTWGFRKNVSTKERRQIMQTIPRDMHDPVPNLDDRRLKANKLKNWQRRYREEAQPVSGTLNQPSEFQKAVPVMGIRDSAGEDEMSQAPGLQETSGTFPKTENLGEDPGIEEIHPDVINAMDIWHDEWPFDWSTVDIPGSPGLSRLFRGLETECATLIPLLTLEEGESADLMCLSNSELQELSNKSSNTATDDFDTFSSPQKKNSVAIKSKSADICPQYPWRDIDNVFCGYTASPLNEIYIFPPCQYNLHKDDTYITDLWASLTTEISELEIKFAKLETQFQDDHPAVIRLMEDLAALYCRLETPRKAERIYRRLVDIYRRRGTVNVKFLEASLGVVNSLMGQGEYSRAQSLHQTLQFAISNLVQPGHDLAISAMWTQGWIFYEFGQYEKAEMLYKQHLQVVLSLYGPRASQAIRIMVKLGGQIRKRKPEEATVLLRRAAWLCTQLQATDEKACRSMRGVARLLSLQGHFEESYNLATKTVERFAHSLGAKHPDVLDSVGQLACSMKNLGKFHESRNLFLTVIANRSNDESDEVKLKDWYALATVFDKTGEIDQAIVWYEKVVQLQVPEAGNGHATCVWSAYYLGRCYQSRGRYDDALQLYRQTVDRIRKSFDNHGEAAIFNLPTVADFESCISHAERSRRVMEGDVIYLSPSEEEGLYDSDSEYDSEEEEEEEGE</sequence>
<dbReference type="STRING" id="576137.A0A1L7XKL6"/>
<dbReference type="Gene3D" id="1.25.40.10">
    <property type="entry name" value="Tetratricopeptide repeat domain"/>
    <property type="match status" value="2"/>
</dbReference>
<proteinExistence type="predicted"/>
<evidence type="ECO:0000256" key="1">
    <source>
        <dbReference type="ARBA" id="ARBA00022737"/>
    </source>
</evidence>
<dbReference type="Pfam" id="PF13424">
    <property type="entry name" value="TPR_12"/>
    <property type="match status" value="1"/>
</dbReference>
<accession>A0A1L7XKL6</accession>
<keyword evidence="1" id="KW-0677">Repeat</keyword>
<reference evidence="6 7" key="1">
    <citation type="submission" date="2016-03" db="EMBL/GenBank/DDBJ databases">
        <authorList>
            <person name="Ploux O."/>
        </authorList>
    </citation>
    <scope>NUCLEOTIDE SEQUENCE [LARGE SCALE GENOMIC DNA]</scope>
    <source>
        <strain evidence="6 7">UAMH 11012</strain>
    </source>
</reference>
<keyword evidence="2 3" id="KW-0802">TPR repeat</keyword>
<evidence type="ECO:0000256" key="4">
    <source>
        <dbReference type="SAM" id="MobiDB-lite"/>
    </source>
</evidence>
<name>A0A1L7XKL6_9HELO</name>
<dbReference type="Pfam" id="PF14420">
    <property type="entry name" value="Clr5"/>
    <property type="match status" value="1"/>
</dbReference>
<dbReference type="EMBL" id="FJOG01000031">
    <property type="protein sequence ID" value="CZR65476.1"/>
    <property type="molecule type" value="Genomic_DNA"/>
</dbReference>
<keyword evidence="7" id="KW-1185">Reference proteome</keyword>
<evidence type="ECO:0000313" key="6">
    <source>
        <dbReference type="EMBL" id="CZR65476.1"/>
    </source>
</evidence>
<protein>
    <recommendedName>
        <fullName evidence="5">Clr5 domain-containing protein</fullName>
    </recommendedName>
</protein>
<evidence type="ECO:0000256" key="3">
    <source>
        <dbReference type="PROSITE-ProRule" id="PRU00339"/>
    </source>
</evidence>
<dbReference type="SMART" id="SM00028">
    <property type="entry name" value="TPR"/>
    <property type="match status" value="3"/>
</dbReference>
<evidence type="ECO:0000313" key="7">
    <source>
        <dbReference type="Proteomes" id="UP000184330"/>
    </source>
</evidence>
<dbReference type="SUPFAM" id="SSF81901">
    <property type="entry name" value="HCP-like"/>
    <property type="match status" value="1"/>
</dbReference>